<organism evidence="3 4">
    <name type="scientific">Cuscuta epithymum</name>
    <dbReference type="NCBI Taxonomy" id="186058"/>
    <lineage>
        <taxon>Eukaryota</taxon>
        <taxon>Viridiplantae</taxon>
        <taxon>Streptophyta</taxon>
        <taxon>Embryophyta</taxon>
        <taxon>Tracheophyta</taxon>
        <taxon>Spermatophyta</taxon>
        <taxon>Magnoliopsida</taxon>
        <taxon>eudicotyledons</taxon>
        <taxon>Gunneridae</taxon>
        <taxon>Pentapetalae</taxon>
        <taxon>asterids</taxon>
        <taxon>lamiids</taxon>
        <taxon>Solanales</taxon>
        <taxon>Convolvulaceae</taxon>
        <taxon>Cuscuteae</taxon>
        <taxon>Cuscuta</taxon>
        <taxon>Cuscuta subgen. Cuscuta</taxon>
    </lineage>
</organism>
<comment type="caution">
    <text evidence="3">The sequence shown here is derived from an EMBL/GenBank/DDBJ whole genome shotgun (WGS) entry which is preliminary data.</text>
</comment>
<dbReference type="EMBL" id="CAMAPF010000075">
    <property type="protein sequence ID" value="CAH9093052.1"/>
    <property type="molecule type" value="Genomic_DNA"/>
</dbReference>
<dbReference type="PANTHER" id="PTHR31071:SF9">
    <property type="entry name" value="INTRACELLULAR PROTEIN TRANSPORT PROTEIN USO1-RELATED"/>
    <property type="match status" value="1"/>
</dbReference>
<evidence type="ECO:0000256" key="1">
    <source>
        <dbReference type="SAM" id="Coils"/>
    </source>
</evidence>
<evidence type="ECO:0000256" key="2">
    <source>
        <dbReference type="SAM" id="MobiDB-lite"/>
    </source>
</evidence>
<feature type="coiled-coil region" evidence="1">
    <location>
        <begin position="192"/>
        <end position="276"/>
    </location>
</feature>
<keyword evidence="1" id="KW-0175">Coiled coil</keyword>
<evidence type="ECO:0000313" key="3">
    <source>
        <dbReference type="EMBL" id="CAH9093052.1"/>
    </source>
</evidence>
<gene>
    <name evidence="3" type="ORF">CEPIT_LOCUS12347</name>
</gene>
<feature type="region of interest" description="Disordered" evidence="2">
    <location>
        <begin position="439"/>
        <end position="504"/>
    </location>
</feature>
<feature type="compositionally biased region" description="Basic residues" evidence="2">
    <location>
        <begin position="494"/>
        <end position="504"/>
    </location>
</feature>
<reference evidence="3" key="1">
    <citation type="submission" date="2022-07" db="EMBL/GenBank/DDBJ databases">
        <authorList>
            <person name="Macas J."/>
            <person name="Novak P."/>
            <person name="Neumann P."/>
        </authorList>
    </citation>
    <scope>NUCLEOTIDE SEQUENCE</scope>
</reference>
<feature type="compositionally biased region" description="Basic and acidic residues" evidence="2">
    <location>
        <begin position="444"/>
        <end position="457"/>
    </location>
</feature>
<dbReference type="PANTHER" id="PTHR31071">
    <property type="entry name" value="GB|AAF24581.1"/>
    <property type="match status" value="1"/>
</dbReference>
<evidence type="ECO:0000313" key="4">
    <source>
        <dbReference type="Proteomes" id="UP001152523"/>
    </source>
</evidence>
<sequence length="504" mass="57774">MEIKGKSKASRNIKKEEELKRRVLVGKRGGNSTPSQKWRYGLAHIDGTLVQDPTFLSTPLSVRKLGSILWEIQQPHLLVKMNKAEPRFNYSKDKGFLLPSPPDQAADDSSRHVAVLKKQHNQSIAKNGDSIMFDSLEGCSSSMEISPCRHALHPKGRSGNAAYHFKTSTELLRVLNRIWSLEEQHASQISLVKSLKRELLRSKIQIKELQEEKKIYKKERNGMEKLQIPEDSQSFFNAKIELERERKARTMLEDLCDEFAKEIKKYEIEVRSLKSKSRKDQMFEDPNDKLILHISEAWLDERMQMKAVEGSDNSDNETILGKLGSEIEEFLKAKKSVNGRRNHVRLLNQEKKGAPRNEIVGECSNSGLHKQEEITESNPTMKKCQSERLPELPVFCSPNMQSKDKIYEVKESKGLEGRKSKHVSTRRSLFNGLIRSHTLSRGCKPNENEDKHTEQSFDRFNGPENLVEEKWASEETGHEPPAEKPHASKDRLLKAKLPHAMKRG</sequence>
<protein>
    <submittedName>
        <fullName evidence="3">Uncharacterized protein</fullName>
    </submittedName>
</protein>
<dbReference type="AlphaFoldDB" id="A0AAV0DA78"/>
<feature type="compositionally biased region" description="Basic and acidic residues" evidence="2">
    <location>
        <begin position="467"/>
        <end position="493"/>
    </location>
</feature>
<dbReference type="InterPro" id="IPR043424">
    <property type="entry name" value="BLT-like"/>
</dbReference>
<keyword evidence="4" id="KW-1185">Reference proteome</keyword>
<name>A0AAV0DA78_9ASTE</name>
<accession>A0AAV0DA78</accession>
<proteinExistence type="predicted"/>
<dbReference type="Proteomes" id="UP001152523">
    <property type="component" value="Unassembled WGS sequence"/>
</dbReference>